<evidence type="ECO:0000256" key="1">
    <source>
        <dbReference type="ARBA" id="ARBA00005254"/>
    </source>
</evidence>
<sequence length="258" mass="28073">MTEETNPLLNRSGSQIALIELNRPGNANRIQPDDLQELERLLDECEADPQVHVLIITGRGEYFSAGYDLRALMSARGVDEKESVGRDSAFEHFANRLENTRLITIAALNGPVLGGATDFALACDLRLGVEGMYMQMPAARIGLPLYAGALQRYVSCLGLNHAKRLVFMAEKLPATEMLAIGFLNELLPADAVLERAFAMAKEIALMPAKPLAAMKQTLNASALGEGCAPAQRAALIDAYDPALIAERIKDAKRQRQAR</sequence>
<gene>
    <name evidence="3" type="ORF">SAMN06295970_10753</name>
</gene>
<dbReference type="Pfam" id="PF00378">
    <property type="entry name" value="ECH_1"/>
    <property type="match status" value="1"/>
</dbReference>
<comment type="caution">
    <text evidence="3">The sequence shown here is derived from an EMBL/GenBank/DDBJ whole genome shotgun (WGS) entry which is preliminary data.</text>
</comment>
<dbReference type="PANTHER" id="PTHR11941">
    <property type="entry name" value="ENOYL-COA HYDRATASE-RELATED"/>
    <property type="match status" value="1"/>
</dbReference>
<comment type="similarity">
    <text evidence="1 2">Belongs to the enoyl-CoA hydratase/isomerase family.</text>
</comment>
<dbReference type="InterPro" id="IPR001753">
    <property type="entry name" value="Enoyl-CoA_hydra/iso"/>
</dbReference>
<dbReference type="Gene3D" id="3.90.226.10">
    <property type="entry name" value="2-enoyl-CoA Hydratase, Chain A, domain 1"/>
    <property type="match status" value="1"/>
</dbReference>
<dbReference type="InterPro" id="IPR029045">
    <property type="entry name" value="ClpP/crotonase-like_dom_sf"/>
</dbReference>
<evidence type="ECO:0000313" key="4">
    <source>
        <dbReference type="Proteomes" id="UP001158049"/>
    </source>
</evidence>
<dbReference type="RefSeq" id="WP_283442380.1">
    <property type="nucleotide sequence ID" value="NZ_FXUL01000007.1"/>
</dbReference>
<dbReference type="InterPro" id="IPR018376">
    <property type="entry name" value="Enoyl-CoA_hyd/isom_CS"/>
</dbReference>
<reference evidence="3 4" key="1">
    <citation type="submission" date="2017-05" db="EMBL/GenBank/DDBJ databases">
        <authorList>
            <person name="Varghese N."/>
            <person name="Submissions S."/>
        </authorList>
    </citation>
    <scope>NUCLEOTIDE SEQUENCE [LARGE SCALE GENOMIC DNA]</scope>
    <source>
        <strain evidence="3 4">DSM 26001</strain>
    </source>
</reference>
<dbReference type="SUPFAM" id="SSF52096">
    <property type="entry name" value="ClpP/crotonase"/>
    <property type="match status" value="1"/>
</dbReference>
<dbReference type="Proteomes" id="UP001158049">
    <property type="component" value="Unassembled WGS sequence"/>
</dbReference>
<name>A0ABY1Q8G2_9BURK</name>
<dbReference type="PROSITE" id="PS00166">
    <property type="entry name" value="ENOYL_COA_HYDRATASE"/>
    <property type="match status" value="1"/>
</dbReference>
<dbReference type="PANTHER" id="PTHR11941:SF54">
    <property type="entry name" value="ENOYL-COA HYDRATASE, MITOCHONDRIAL"/>
    <property type="match status" value="1"/>
</dbReference>
<dbReference type="CDD" id="cd06558">
    <property type="entry name" value="crotonase-like"/>
    <property type="match status" value="1"/>
</dbReference>
<evidence type="ECO:0000256" key="2">
    <source>
        <dbReference type="RuleBase" id="RU003707"/>
    </source>
</evidence>
<accession>A0ABY1Q8G2</accession>
<organism evidence="3 4">
    <name type="scientific">Noviherbaspirillum suwonense</name>
    <dbReference type="NCBI Taxonomy" id="1224511"/>
    <lineage>
        <taxon>Bacteria</taxon>
        <taxon>Pseudomonadati</taxon>
        <taxon>Pseudomonadota</taxon>
        <taxon>Betaproteobacteria</taxon>
        <taxon>Burkholderiales</taxon>
        <taxon>Oxalobacteraceae</taxon>
        <taxon>Noviherbaspirillum</taxon>
    </lineage>
</organism>
<evidence type="ECO:0000313" key="3">
    <source>
        <dbReference type="EMBL" id="SMP60772.1"/>
    </source>
</evidence>
<proteinExistence type="inferred from homology"/>
<keyword evidence="4" id="KW-1185">Reference proteome</keyword>
<dbReference type="EMBL" id="FXUL01000007">
    <property type="protein sequence ID" value="SMP60772.1"/>
    <property type="molecule type" value="Genomic_DNA"/>
</dbReference>
<protein>
    <submittedName>
        <fullName evidence="3">Enoyl-CoA hydratase/carnithine racemase</fullName>
    </submittedName>
</protein>